<comment type="caution">
    <text evidence="7">The sequence shown here is derived from an EMBL/GenBank/DDBJ whole genome shotgun (WGS) entry which is preliminary data.</text>
</comment>
<dbReference type="RefSeq" id="WP_066715845.1">
    <property type="nucleotide sequence ID" value="NZ_JBHSLU010000123.1"/>
</dbReference>
<dbReference type="InterPro" id="IPR000709">
    <property type="entry name" value="Leu_Ile_Val-bd"/>
</dbReference>
<protein>
    <submittedName>
        <fullName evidence="7">ABC transporter substrate-binding protein</fullName>
    </submittedName>
</protein>
<feature type="chain" id="PRO_5046085675" evidence="5">
    <location>
        <begin position="27"/>
        <end position="388"/>
    </location>
</feature>
<name>A0ABW0PAK8_9HYPH</name>
<evidence type="ECO:0000259" key="6">
    <source>
        <dbReference type="Pfam" id="PF13458"/>
    </source>
</evidence>
<evidence type="ECO:0000256" key="4">
    <source>
        <dbReference type="ARBA" id="ARBA00022970"/>
    </source>
</evidence>
<keyword evidence="2" id="KW-0813">Transport</keyword>
<proteinExistence type="inferred from homology"/>
<keyword evidence="3 5" id="KW-0732">Signal</keyword>
<dbReference type="PANTHER" id="PTHR47235:SF1">
    <property type="entry name" value="BLR6548 PROTEIN"/>
    <property type="match status" value="1"/>
</dbReference>
<keyword evidence="4" id="KW-0029">Amino-acid transport</keyword>
<evidence type="ECO:0000313" key="7">
    <source>
        <dbReference type="EMBL" id="MFC5508847.1"/>
    </source>
</evidence>
<dbReference type="Proteomes" id="UP001596060">
    <property type="component" value="Unassembled WGS sequence"/>
</dbReference>
<dbReference type="InterPro" id="IPR006311">
    <property type="entry name" value="TAT_signal"/>
</dbReference>
<comment type="similarity">
    <text evidence="1">Belongs to the leucine-binding protein family.</text>
</comment>
<sequence>MTTRRDVLTGLACASTASLLPARAFADPGVMADKIILGQAAVFEGPASALGLGMRDGLTAAFAEANAKGGVAGRKIELLTQDDGYEPGKSIEATKALIAKDVFALVGPVGTPTSMAAHPIAKEAGLPFIGAFTGAEGLRDPYLPHVVNVRASYFQETEVWIERLVKDKGFSKIAIFYQDDAFGRAGLAGVKKAMDARKMSLVAEGTFERNTVAVRSALLEIRKANPEAVVMVGPYKPCAEFIKLCKQVKFAPVFMNISFVGSDALAAELGDAGAGVYVTQVVPLPTDASIPVVKAYQAALAASDAKDKKPGFVSLEGYLVGRTVVAALEKAGKNPTRKALMEALTNGSYDFGGFKMTFGPNDNRGSDDVYLTVIGSDGTFKAVSSLSA</sequence>
<dbReference type="PROSITE" id="PS51318">
    <property type="entry name" value="TAT"/>
    <property type="match status" value="1"/>
</dbReference>
<evidence type="ECO:0000256" key="5">
    <source>
        <dbReference type="SAM" id="SignalP"/>
    </source>
</evidence>
<evidence type="ECO:0000256" key="2">
    <source>
        <dbReference type="ARBA" id="ARBA00022448"/>
    </source>
</evidence>
<accession>A0ABW0PAK8</accession>
<evidence type="ECO:0000313" key="8">
    <source>
        <dbReference type="Proteomes" id="UP001596060"/>
    </source>
</evidence>
<dbReference type="CDD" id="cd19978">
    <property type="entry name" value="PBP1_ABC_ligand_binding-like"/>
    <property type="match status" value="1"/>
</dbReference>
<evidence type="ECO:0000256" key="1">
    <source>
        <dbReference type="ARBA" id="ARBA00010062"/>
    </source>
</evidence>
<dbReference type="InterPro" id="IPR028082">
    <property type="entry name" value="Peripla_BP_I"/>
</dbReference>
<dbReference type="EMBL" id="JBHSLU010000123">
    <property type="protein sequence ID" value="MFC5508847.1"/>
    <property type="molecule type" value="Genomic_DNA"/>
</dbReference>
<organism evidence="7 8">
    <name type="scientific">Bosea massiliensis</name>
    <dbReference type="NCBI Taxonomy" id="151419"/>
    <lineage>
        <taxon>Bacteria</taxon>
        <taxon>Pseudomonadati</taxon>
        <taxon>Pseudomonadota</taxon>
        <taxon>Alphaproteobacteria</taxon>
        <taxon>Hyphomicrobiales</taxon>
        <taxon>Boseaceae</taxon>
        <taxon>Bosea</taxon>
    </lineage>
</organism>
<feature type="domain" description="Leucine-binding protein" evidence="6">
    <location>
        <begin position="38"/>
        <end position="378"/>
    </location>
</feature>
<dbReference type="Pfam" id="PF13458">
    <property type="entry name" value="Peripla_BP_6"/>
    <property type="match status" value="1"/>
</dbReference>
<reference evidence="8" key="1">
    <citation type="journal article" date="2019" name="Int. J. Syst. Evol. Microbiol.">
        <title>The Global Catalogue of Microorganisms (GCM) 10K type strain sequencing project: providing services to taxonomists for standard genome sequencing and annotation.</title>
        <authorList>
            <consortium name="The Broad Institute Genomics Platform"/>
            <consortium name="The Broad Institute Genome Sequencing Center for Infectious Disease"/>
            <person name="Wu L."/>
            <person name="Ma J."/>
        </authorList>
    </citation>
    <scope>NUCLEOTIDE SEQUENCE [LARGE SCALE GENOMIC DNA]</scope>
    <source>
        <strain evidence="8">CCUG 43117</strain>
    </source>
</reference>
<evidence type="ECO:0000256" key="3">
    <source>
        <dbReference type="ARBA" id="ARBA00022729"/>
    </source>
</evidence>
<feature type="signal peptide" evidence="5">
    <location>
        <begin position="1"/>
        <end position="26"/>
    </location>
</feature>
<dbReference type="Gene3D" id="3.40.50.2300">
    <property type="match status" value="2"/>
</dbReference>
<keyword evidence="8" id="KW-1185">Reference proteome</keyword>
<dbReference type="SUPFAM" id="SSF53822">
    <property type="entry name" value="Periplasmic binding protein-like I"/>
    <property type="match status" value="1"/>
</dbReference>
<gene>
    <name evidence="7" type="ORF">ACFPN9_26795</name>
</gene>
<dbReference type="PRINTS" id="PR00337">
    <property type="entry name" value="LEUILEVALBP"/>
</dbReference>
<dbReference type="PANTHER" id="PTHR47235">
    <property type="entry name" value="BLR6548 PROTEIN"/>
    <property type="match status" value="1"/>
</dbReference>
<dbReference type="InterPro" id="IPR028081">
    <property type="entry name" value="Leu-bd"/>
</dbReference>